<sequence>MWVEELIAQLSSLQHVNECIAMLAILVASAYKTESRIAASIIKSMAAKEEKRAIIKDEYVAEYYPDILSNYSNSSGTISYDTIITPRRFEEREIRYATEGTATNDRPYYAHEIELLPAPVKPEPVEWDLLKRLNKLLEHKEKNKKTLEVQRAEKGSLEQSKKVIEQALLRFLAKPTGMAMNISTVPNSKPARLAIKVCPTEHMRTKSAPIISMETLMNAFHTDPEYITEAELVREQTKLFKKRVRERQQKAEAIESNRPTFPRDPPEHESRSYGPAAMSQKFNRSLK</sequence>
<dbReference type="EMBL" id="CATQJL010000112">
    <property type="protein sequence ID" value="CAJ0596097.1"/>
    <property type="molecule type" value="Genomic_DNA"/>
</dbReference>
<evidence type="ECO:0000313" key="3">
    <source>
        <dbReference type="Proteomes" id="UP001176961"/>
    </source>
</evidence>
<organism evidence="2 3">
    <name type="scientific">Cylicocyclus nassatus</name>
    <name type="common">Nematode worm</name>
    <dbReference type="NCBI Taxonomy" id="53992"/>
    <lineage>
        <taxon>Eukaryota</taxon>
        <taxon>Metazoa</taxon>
        <taxon>Ecdysozoa</taxon>
        <taxon>Nematoda</taxon>
        <taxon>Chromadorea</taxon>
        <taxon>Rhabditida</taxon>
        <taxon>Rhabditina</taxon>
        <taxon>Rhabditomorpha</taxon>
        <taxon>Strongyloidea</taxon>
        <taxon>Strongylidae</taxon>
        <taxon>Cylicocyclus</taxon>
    </lineage>
</organism>
<proteinExistence type="predicted"/>
<feature type="compositionally biased region" description="Basic and acidic residues" evidence="1">
    <location>
        <begin position="246"/>
        <end position="255"/>
    </location>
</feature>
<dbReference type="AlphaFoldDB" id="A0AA36GQ18"/>
<evidence type="ECO:0000313" key="2">
    <source>
        <dbReference type="EMBL" id="CAJ0596097.1"/>
    </source>
</evidence>
<gene>
    <name evidence="2" type="ORF">CYNAS_LOCUS8080</name>
</gene>
<name>A0AA36GQ18_CYLNA</name>
<dbReference type="Proteomes" id="UP001176961">
    <property type="component" value="Unassembled WGS sequence"/>
</dbReference>
<evidence type="ECO:0000256" key="1">
    <source>
        <dbReference type="SAM" id="MobiDB-lite"/>
    </source>
</evidence>
<accession>A0AA36GQ18</accession>
<comment type="caution">
    <text evidence="2">The sequence shown here is derived from an EMBL/GenBank/DDBJ whole genome shotgun (WGS) entry which is preliminary data.</text>
</comment>
<reference evidence="2" key="1">
    <citation type="submission" date="2023-07" db="EMBL/GenBank/DDBJ databases">
        <authorList>
            <consortium name="CYATHOMIX"/>
        </authorList>
    </citation>
    <scope>NUCLEOTIDE SEQUENCE</scope>
    <source>
        <strain evidence="2">N/A</strain>
    </source>
</reference>
<keyword evidence="3" id="KW-1185">Reference proteome</keyword>
<protein>
    <submittedName>
        <fullName evidence="2">Uncharacterized protein</fullName>
    </submittedName>
</protein>
<feature type="region of interest" description="Disordered" evidence="1">
    <location>
        <begin position="244"/>
        <end position="287"/>
    </location>
</feature>